<feature type="region of interest" description="Disordered" evidence="1">
    <location>
        <begin position="1"/>
        <end position="27"/>
    </location>
</feature>
<dbReference type="STRING" id="1194090.SAMN05443144_101300"/>
<dbReference type="RefSeq" id="WP_170864238.1">
    <property type="nucleotide sequence ID" value="NZ_FQUS01000001.1"/>
</dbReference>
<dbReference type="Proteomes" id="UP000184041">
    <property type="component" value="Unassembled WGS sequence"/>
</dbReference>
<name>A0A1M4TI12_9BACT</name>
<gene>
    <name evidence="2" type="ORF">SAMN05443144_101300</name>
</gene>
<sequence length="56" mass="6578">MSSIKFEGEIPGNKNKKDQPYSIDNPEDLTIEELMESIRRKIRRIQQSKQSGTRRT</sequence>
<reference evidence="2 3" key="1">
    <citation type="submission" date="2016-11" db="EMBL/GenBank/DDBJ databases">
        <authorList>
            <person name="Jaros S."/>
            <person name="Januszkiewicz K."/>
            <person name="Wedrychowicz H."/>
        </authorList>
    </citation>
    <scope>NUCLEOTIDE SEQUENCE [LARGE SCALE GENOMIC DNA]</scope>
    <source>
        <strain evidence="2 3">DSM 21986</strain>
    </source>
</reference>
<accession>A0A1M4TI12</accession>
<organism evidence="2 3">
    <name type="scientific">Fodinibius roseus</name>
    <dbReference type="NCBI Taxonomy" id="1194090"/>
    <lineage>
        <taxon>Bacteria</taxon>
        <taxon>Pseudomonadati</taxon>
        <taxon>Balneolota</taxon>
        <taxon>Balneolia</taxon>
        <taxon>Balneolales</taxon>
        <taxon>Balneolaceae</taxon>
        <taxon>Fodinibius</taxon>
    </lineage>
</organism>
<keyword evidence="3" id="KW-1185">Reference proteome</keyword>
<evidence type="ECO:0000313" key="2">
    <source>
        <dbReference type="EMBL" id="SHE44142.1"/>
    </source>
</evidence>
<dbReference type="EMBL" id="FQUS01000001">
    <property type="protein sequence ID" value="SHE44142.1"/>
    <property type="molecule type" value="Genomic_DNA"/>
</dbReference>
<evidence type="ECO:0000256" key="1">
    <source>
        <dbReference type="SAM" id="MobiDB-lite"/>
    </source>
</evidence>
<evidence type="ECO:0000313" key="3">
    <source>
        <dbReference type="Proteomes" id="UP000184041"/>
    </source>
</evidence>
<dbReference type="AlphaFoldDB" id="A0A1M4TI12"/>
<protein>
    <submittedName>
        <fullName evidence="2">Uncharacterized protein</fullName>
    </submittedName>
</protein>
<proteinExistence type="predicted"/>